<dbReference type="AlphaFoldDB" id="A0A251RJF1"/>
<evidence type="ECO:0000313" key="1">
    <source>
        <dbReference type="EMBL" id="ONI35325.1"/>
    </source>
</evidence>
<dbReference type="Proteomes" id="UP000006882">
    <property type="component" value="Chromosome G1"/>
</dbReference>
<dbReference type="EMBL" id="CM007651">
    <property type="protein sequence ID" value="ONI35325.1"/>
    <property type="molecule type" value="Genomic_DNA"/>
</dbReference>
<gene>
    <name evidence="1" type="ORF">PRUPE_1G530200</name>
</gene>
<proteinExistence type="predicted"/>
<sequence>MCNIKHIIRLVLTISNVILINQLQCDSILLHKHVLKLVNIFLQALDAYALAVENRSIPSNKFELHGPPLLFLFKHKFA</sequence>
<reference evidence="1 2" key="1">
    <citation type="journal article" date="2013" name="Nat. Genet.">
        <title>The high-quality draft genome of peach (Prunus persica) identifies unique patterns of genetic diversity, domestication and genome evolution.</title>
        <authorList>
            <consortium name="International Peach Genome Initiative"/>
            <person name="Verde I."/>
            <person name="Abbott A.G."/>
            <person name="Scalabrin S."/>
            <person name="Jung S."/>
            <person name="Shu S."/>
            <person name="Marroni F."/>
            <person name="Zhebentyayeva T."/>
            <person name="Dettori M.T."/>
            <person name="Grimwood J."/>
            <person name="Cattonaro F."/>
            <person name="Zuccolo A."/>
            <person name="Rossini L."/>
            <person name="Jenkins J."/>
            <person name="Vendramin E."/>
            <person name="Meisel L.A."/>
            <person name="Decroocq V."/>
            <person name="Sosinski B."/>
            <person name="Prochnik S."/>
            <person name="Mitros T."/>
            <person name="Policriti A."/>
            <person name="Cipriani G."/>
            <person name="Dondini L."/>
            <person name="Ficklin S."/>
            <person name="Goodstein D.M."/>
            <person name="Xuan P."/>
            <person name="Del Fabbro C."/>
            <person name="Aramini V."/>
            <person name="Copetti D."/>
            <person name="Gonzalez S."/>
            <person name="Horner D.S."/>
            <person name="Falchi R."/>
            <person name="Lucas S."/>
            <person name="Mica E."/>
            <person name="Maldonado J."/>
            <person name="Lazzari B."/>
            <person name="Bielenberg D."/>
            <person name="Pirona R."/>
            <person name="Miculan M."/>
            <person name="Barakat A."/>
            <person name="Testolin R."/>
            <person name="Stella A."/>
            <person name="Tartarini S."/>
            <person name="Tonutti P."/>
            <person name="Arus P."/>
            <person name="Orellana A."/>
            <person name="Wells C."/>
            <person name="Main D."/>
            <person name="Vizzotto G."/>
            <person name="Silva H."/>
            <person name="Salamini F."/>
            <person name="Schmutz J."/>
            <person name="Morgante M."/>
            <person name="Rokhsar D.S."/>
        </authorList>
    </citation>
    <scope>NUCLEOTIDE SEQUENCE [LARGE SCALE GENOMIC DNA]</scope>
    <source>
        <strain evidence="2">cv. Nemared</strain>
    </source>
</reference>
<organism evidence="1 2">
    <name type="scientific">Prunus persica</name>
    <name type="common">Peach</name>
    <name type="synonym">Amygdalus persica</name>
    <dbReference type="NCBI Taxonomy" id="3760"/>
    <lineage>
        <taxon>Eukaryota</taxon>
        <taxon>Viridiplantae</taxon>
        <taxon>Streptophyta</taxon>
        <taxon>Embryophyta</taxon>
        <taxon>Tracheophyta</taxon>
        <taxon>Spermatophyta</taxon>
        <taxon>Magnoliopsida</taxon>
        <taxon>eudicotyledons</taxon>
        <taxon>Gunneridae</taxon>
        <taxon>Pentapetalae</taxon>
        <taxon>rosids</taxon>
        <taxon>fabids</taxon>
        <taxon>Rosales</taxon>
        <taxon>Rosaceae</taxon>
        <taxon>Amygdaloideae</taxon>
        <taxon>Amygdaleae</taxon>
        <taxon>Prunus</taxon>
    </lineage>
</organism>
<evidence type="ECO:0000313" key="2">
    <source>
        <dbReference type="Proteomes" id="UP000006882"/>
    </source>
</evidence>
<protein>
    <submittedName>
        <fullName evidence="1">Uncharacterized protein</fullName>
    </submittedName>
</protein>
<accession>A0A251RJF1</accession>
<dbReference type="Gramene" id="ONI35325">
    <property type="protein sequence ID" value="ONI35325"/>
    <property type="gene ID" value="PRUPE_1G530200"/>
</dbReference>
<keyword evidence="2" id="KW-1185">Reference proteome</keyword>
<name>A0A251RJF1_PRUPE</name>